<organism evidence="1 2">
    <name type="scientific">Oryza sativa subsp. indica</name>
    <name type="common">Rice</name>
    <dbReference type="NCBI Taxonomy" id="39946"/>
    <lineage>
        <taxon>Eukaryota</taxon>
        <taxon>Viridiplantae</taxon>
        <taxon>Streptophyta</taxon>
        <taxon>Embryophyta</taxon>
        <taxon>Tracheophyta</taxon>
        <taxon>Spermatophyta</taxon>
        <taxon>Magnoliopsida</taxon>
        <taxon>Liliopsida</taxon>
        <taxon>Poales</taxon>
        <taxon>Poaceae</taxon>
        <taxon>BOP clade</taxon>
        <taxon>Oryzoideae</taxon>
        <taxon>Oryzeae</taxon>
        <taxon>Oryzinae</taxon>
        <taxon>Oryza</taxon>
        <taxon>Oryza sativa</taxon>
    </lineage>
</organism>
<dbReference type="EMBL" id="CM000136">
    <property type="protein sequence ID" value="EAY80540.1"/>
    <property type="molecule type" value="Genomic_DNA"/>
</dbReference>
<accession>A2ZD56</accession>
<proteinExistence type="predicted"/>
<keyword evidence="2" id="KW-1185">Reference proteome</keyword>
<dbReference type="STRING" id="39946.A2ZD56"/>
<evidence type="ECO:0000313" key="1">
    <source>
        <dbReference type="EMBL" id="EAY80540.1"/>
    </source>
</evidence>
<dbReference type="Proteomes" id="UP000007015">
    <property type="component" value="Chromosome 11"/>
</dbReference>
<dbReference type="AlphaFoldDB" id="A2ZD56"/>
<evidence type="ECO:0000313" key="2">
    <source>
        <dbReference type="Proteomes" id="UP000007015"/>
    </source>
</evidence>
<dbReference type="HOGENOM" id="CLU_121158_0_0_1"/>
<dbReference type="Gramene" id="BGIOSGA034189-TA">
    <property type="protein sequence ID" value="BGIOSGA034189-PA"/>
    <property type="gene ID" value="BGIOSGA034189"/>
</dbReference>
<protein>
    <submittedName>
        <fullName evidence="1">Uncharacterized protein</fullName>
    </submittedName>
</protein>
<reference evidence="1 2" key="1">
    <citation type="journal article" date="2005" name="PLoS Biol.">
        <title>The genomes of Oryza sativa: a history of duplications.</title>
        <authorList>
            <person name="Yu J."/>
            <person name="Wang J."/>
            <person name="Lin W."/>
            <person name="Li S."/>
            <person name="Li H."/>
            <person name="Zhou J."/>
            <person name="Ni P."/>
            <person name="Dong W."/>
            <person name="Hu S."/>
            <person name="Zeng C."/>
            <person name="Zhang J."/>
            <person name="Zhang Y."/>
            <person name="Li R."/>
            <person name="Xu Z."/>
            <person name="Li S."/>
            <person name="Li X."/>
            <person name="Zheng H."/>
            <person name="Cong L."/>
            <person name="Lin L."/>
            <person name="Yin J."/>
            <person name="Geng J."/>
            <person name="Li G."/>
            <person name="Shi J."/>
            <person name="Liu J."/>
            <person name="Lv H."/>
            <person name="Li J."/>
            <person name="Wang J."/>
            <person name="Deng Y."/>
            <person name="Ran L."/>
            <person name="Shi X."/>
            <person name="Wang X."/>
            <person name="Wu Q."/>
            <person name="Li C."/>
            <person name="Ren X."/>
            <person name="Wang J."/>
            <person name="Wang X."/>
            <person name="Li D."/>
            <person name="Liu D."/>
            <person name="Zhang X."/>
            <person name="Ji Z."/>
            <person name="Zhao W."/>
            <person name="Sun Y."/>
            <person name="Zhang Z."/>
            <person name="Bao J."/>
            <person name="Han Y."/>
            <person name="Dong L."/>
            <person name="Ji J."/>
            <person name="Chen P."/>
            <person name="Wu S."/>
            <person name="Liu J."/>
            <person name="Xiao Y."/>
            <person name="Bu D."/>
            <person name="Tan J."/>
            <person name="Yang L."/>
            <person name="Ye C."/>
            <person name="Zhang J."/>
            <person name="Xu J."/>
            <person name="Zhou Y."/>
            <person name="Yu Y."/>
            <person name="Zhang B."/>
            <person name="Zhuang S."/>
            <person name="Wei H."/>
            <person name="Liu B."/>
            <person name="Lei M."/>
            <person name="Yu H."/>
            <person name="Li Y."/>
            <person name="Xu H."/>
            <person name="Wei S."/>
            <person name="He X."/>
            <person name="Fang L."/>
            <person name="Zhang Z."/>
            <person name="Zhang Y."/>
            <person name="Huang X."/>
            <person name="Su Z."/>
            <person name="Tong W."/>
            <person name="Li J."/>
            <person name="Tong Z."/>
            <person name="Li S."/>
            <person name="Ye J."/>
            <person name="Wang L."/>
            <person name="Fang L."/>
            <person name="Lei T."/>
            <person name="Chen C."/>
            <person name="Chen H."/>
            <person name="Xu Z."/>
            <person name="Li H."/>
            <person name="Huang H."/>
            <person name="Zhang F."/>
            <person name="Xu H."/>
            <person name="Li N."/>
            <person name="Zhao C."/>
            <person name="Li S."/>
            <person name="Dong L."/>
            <person name="Huang Y."/>
            <person name="Li L."/>
            <person name="Xi Y."/>
            <person name="Qi Q."/>
            <person name="Li W."/>
            <person name="Zhang B."/>
            <person name="Hu W."/>
            <person name="Zhang Y."/>
            <person name="Tian X."/>
            <person name="Jiao Y."/>
            <person name="Liang X."/>
            <person name="Jin J."/>
            <person name="Gao L."/>
            <person name="Zheng W."/>
            <person name="Hao B."/>
            <person name="Liu S."/>
            <person name="Wang W."/>
            <person name="Yuan L."/>
            <person name="Cao M."/>
            <person name="McDermott J."/>
            <person name="Samudrala R."/>
            <person name="Wang J."/>
            <person name="Wong G.K."/>
            <person name="Yang H."/>
        </authorList>
    </citation>
    <scope>NUCLEOTIDE SEQUENCE [LARGE SCALE GENOMIC DNA]</scope>
    <source>
        <strain evidence="2">cv. 93-11</strain>
    </source>
</reference>
<gene>
    <name evidence="1" type="ORF">OsI_35720</name>
</gene>
<sequence>MEEFHKEIRRCRRAAGVVPQGGHWVSPESRWKKMTATMHWYPRCPDLRRALGLSAHSDSGFCSRASCQGCSCSGGDQTASTTAPLSTATAIGYRSDTSSAYQPNVKVAGGRVPPGWSAAYRAVTWPEYKAVRKKAFTTGGSTLEMVSTPTATDEHNDVTDVVRDVI</sequence>
<dbReference type="OMA" id="PESRWKK"/>
<name>A2ZD56_ORYSI</name>